<dbReference type="AlphaFoldDB" id="A0AA39PQ80"/>
<feature type="transmembrane region" description="Helical" evidence="1">
    <location>
        <begin position="15"/>
        <end position="36"/>
    </location>
</feature>
<sequence>MQSVIRHRRPTRMTCWNSVAVVFNFALLGGLGGGWTCEFEKTYPYLQGFVFVLYQILCPSRTTMGLGYFFPSPREK</sequence>
<evidence type="ECO:0000313" key="2">
    <source>
        <dbReference type="EMBL" id="KAK0487238.1"/>
    </source>
</evidence>
<comment type="caution">
    <text evidence="2">The sequence shown here is derived from an EMBL/GenBank/DDBJ whole genome shotgun (WGS) entry which is preliminary data.</text>
</comment>
<keyword evidence="1" id="KW-0472">Membrane</keyword>
<evidence type="ECO:0000256" key="1">
    <source>
        <dbReference type="SAM" id="Phobius"/>
    </source>
</evidence>
<keyword evidence="1" id="KW-1133">Transmembrane helix</keyword>
<organism evidence="2 3">
    <name type="scientific">Armillaria novae-zelandiae</name>
    <dbReference type="NCBI Taxonomy" id="153914"/>
    <lineage>
        <taxon>Eukaryota</taxon>
        <taxon>Fungi</taxon>
        <taxon>Dikarya</taxon>
        <taxon>Basidiomycota</taxon>
        <taxon>Agaricomycotina</taxon>
        <taxon>Agaricomycetes</taxon>
        <taxon>Agaricomycetidae</taxon>
        <taxon>Agaricales</taxon>
        <taxon>Marasmiineae</taxon>
        <taxon>Physalacriaceae</taxon>
        <taxon>Armillaria</taxon>
    </lineage>
</organism>
<keyword evidence="3" id="KW-1185">Reference proteome</keyword>
<gene>
    <name evidence="2" type="ORF">IW261DRAFT_1446681</name>
</gene>
<keyword evidence="1" id="KW-0812">Transmembrane</keyword>
<evidence type="ECO:0000313" key="3">
    <source>
        <dbReference type="Proteomes" id="UP001175227"/>
    </source>
</evidence>
<name>A0AA39PQ80_9AGAR</name>
<dbReference type="Proteomes" id="UP001175227">
    <property type="component" value="Unassembled WGS sequence"/>
</dbReference>
<dbReference type="EMBL" id="JAUEPR010000003">
    <property type="protein sequence ID" value="KAK0487238.1"/>
    <property type="molecule type" value="Genomic_DNA"/>
</dbReference>
<proteinExistence type="predicted"/>
<protein>
    <submittedName>
        <fullName evidence="2">Uncharacterized protein</fullName>
    </submittedName>
</protein>
<feature type="transmembrane region" description="Helical" evidence="1">
    <location>
        <begin position="48"/>
        <end position="70"/>
    </location>
</feature>
<reference evidence="2" key="1">
    <citation type="submission" date="2023-06" db="EMBL/GenBank/DDBJ databases">
        <authorList>
            <consortium name="Lawrence Berkeley National Laboratory"/>
            <person name="Ahrendt S."/>
            <person name="Sahu N."/>
            <person name="Indic B."/>
            <person name="Wong-Bajracharya J."/>
            <person name="Merenyi Z."/>
            <person name="Ke H.-M."/>
            <person name="Monk M."/>
            <person name="Kocsube S."/>
            <person name="Drula E."/>
            <person name="Lipzen A."/>
            <person name="Balint B."/>
            <person name="Henrissat B."/>
            <person name="Andreopoulos B."/>
            <person name="Martin F.M."/>
            <person name="Harder C.B."/>
            <person name="Rigling D."/>
            <person name="Ford K.L."/>
            <person name="Foster G.D."/>
            <person name="Pangilinan J."/>
            <person name="Papanicolaou A."/>
            <person name="Barry K."/>
            <person name="LaButti K."/>
            <person name="Viragh M."/>
            <person name="Koriabine M."/>
            <person name="Yan M."/>
            <person name="Riley R."/>
            <person name="Champramary S."/>
            <person name="Plett K.L."/>
            <person name="Tsai I.J."/>
            <person name="Slot J."/>
            <person name="Sipos G."/>
            <person name="Plett J."/>
            <person name="Nagy L.G."/>
            <person name="Grigoriev I.V."/>
        </authorList>
    </citation>
    <scope>NUCLEOTIDE SEQUENCE</scope>
    <source>
        <strain evidence="2">ICMP 16352</strain>
    </source>
</reference>
<accession>A0AA39PQ80</accession>